<evidence type="ECO:0000313" key="11">
    <source>
        <dbReference type="EMBL" id="MCT8503825.1"/>
    </source>
</evidence>
<keyword evidence="6" id="KW-0653">Protein transport</keyword>
<keyword evidence="3 8" id="KW-0812">Transmembrane</keyword>
<evidence type="ECO:0000256" key="6">
    <source>
        <dbReference type="RuleBase" id="RU004057"/>
    </source>
</evidence>
<comment type="caution">
    <text evidence="11">The sequence shown here is derived from an EMBL/GenBank/DDBJ whole genome shotgun (WGS) entry which is preliminary data.</text>
</comment>
<feature type="transmembrane region" description="Helical" evidence="8">
    <location>
        <begin position="281"/>
        <end position="306"/>
    </location>
</feature>
<gene>
    <name evidence="11" type="ORF">KZO87_00315</name>
</gene>
<dbReference type="InterPro" id="IPR017270">
    <property type="entry name" value="MotA/TolQ/ExbB-rel"/>
</dbReference>
<dbReference type="PANTHER" id="PTHR30625">
    <property type="entry name" value="PROTEIN TOLQ"/>
    <property type="match status" value="1"/>
</dbReference>
<feature type="compositionally biased region" description="Basic and acidic residues" evidence="7">
    <location>
        <begin position="77"/>
        <end position="93"/>
    </location>
</feature>
<dbReference type="InterPro" id="IPR002898">
    <property type="entry name" value="MotA_ExbB_proton_chnl"/>
</dbReference>
<evidence type="ECO:0000256" key="3">
    <source>
        <dbReference type="ARBA" id="ARBA00022692"/>
    </source>
</evidence>
<sequence length="472" mass="50926">MSTWKSLRSRVLAPMLMLTIALPGLVPAALAQEDDASPSLEQMLESLRTDSEAAEARDRERLSALVDDRTALRDAVEKAEAERDDARQRRDELEATQTRQRAALEDVNQRRHDEAGDLDGVFDVVQGQIGELRDALGDSWLTVGTQTTLPARLDDDAIIDTQTLENLGRTFAALTAETGRGVRFEAPIADAEGNIEQREAVRLGDFLAFSGGKLLRRDAGNQAGETGLRVVSHTPQEAREALQSFQQGGGERVVFDPTQGNVLDALAQQPSLWERFQQGGAVGYVIVVLGLAGLLVALAQYVYLLMVSLRLRRQLRTPDALRSDNPLGRVLGRFAALGHDHAPEALEARLDEALLAEKPRLERGQPLVKLMAAVAPLLGLLGTVTGMIGTFQAITVFGTGDPQLMAGGISQALVTTVLGLIVAVPLLFVHTALSSRSRELLGTLEGRASAVLAEHLEASHGHTRTQADVHAR</sequence>
<accession>A0A9X2WZF2</accession>
<feature type="domain" description="MotA/TolQ/ExbB proton channel" evidence="10">
    <location>
        <begin position="338"/>
        <end position="444"/>
    </location>
</feature>
<keyword evidence="5 8" id="KW-0472">Membrane</keyword>
<evidence type="ECO:0000256" key="7">
    <source>
        <dbReference type="SAM" id="MobiDB-lite"/>
    </source>
</evidence>
<proteinExistence type="inferred from homology"/>
<dbReference type="AlphaFoldDB" id="A0A9X2WZF2"/>
<comment type="similarity">
    <text evidence="6">Belongs to the exbB/tolQ family.</text>
</comment>
<keyword evidence="12" id="KW-1185">Reference proteome</keyword>
<keyword evidence="9" id="KW-0732">Signal</keyword>
<evidence type="ECO:0000256" key="9">
    <source>
        <dbReference type="SAM" id="SignalP"/>
    </source>
</evidence>
<feature type="region of interest" description="Disordered" evidence="7">
    <location>
        <begin position="77"/>
        <end position="98"/>
    </location>
</feature>
<dbReference type="InterPro" id="IPR050790">
    <property type="entry name" value="ExbB/TolQ_transport"/>
</dbReference>
<dbReference type="PANTHER" id="PTHR30625:SF11">
    <property type="entry name" value="MOTA_TOLQ_EXBB PROTON CHANNEL DOMAIN-CONTAINING PROTEIN"/>
    <property type="match status" value="1"/>
</dbReference>
<protein>
    <submittedName>
        <fullName evidence="11">MotA/TolQ/ExbB proton channel family protein</fullName>
    </submittedName>
</protein>
<keyword evidence="4 8" id="KW-1133">Transmembrane helix</keyword>
<reference evidence="11" key="2">
    <citation type="journal article" date="2022" name="Syst. Appl. Microbiol.">
        <title>Chromohalobacter moromii sp. nov., a moderately halophilic bacterium isolated from lupine-based moromi fermentation.</title>
        <authorList>
            <person name="Lulf R.H."/>
            <person name="Hilgarth M."/>
            <person name="Ehrmann M.A."/>
        </authorList>
    </citation>
    <scope>NUCLEOTIDE SEQUENCE</scope>
    <source>
        <strain evidence="11">TMW 2.2304</strain>
    </source>
</reference>
<feature type="transmembrane region" description="Helical" evidence="8">
    <location>
        <begin position="409"/>
        <end position="429"/>
    </location>
</feature>
<evidence type="ECO:0000259" key="10">
    <source>
        <dbReference type="Pfam" id="PF01618"/>
    </source>
</evidence>
<dbReference type="Proteomes" id="UP001145353">
    <property type="component" value="Unassembled WGS sequence"/>
</dbReference>
<feature type="signal peptide" evidence="9">
    <location>
        <begin position="1"/>
        <end position="31"/>
    </location>
</feature>
<dbReference type="Pfam" id="PF01618">
    <property type="entry name" value="MotA_ExbB"/>
    <property type="match status" value="1"/>
</dbReference>
<dbReference type="GO" id="GO:0017038">
    <property type="term" value="P:protein import"/>
    <property type="evidence" value="ECO:0007669"/>
    <property type="project" value="TreeGrafter"/>
</dbReference>
<name>A0A9X2WZF2_9GAMM</name>
<dbReference type="GO" id="GO:0005886">
    <property type="term" value="C:plasma membrane"/>
    <property type="evidence" value="ECO:0007669"/>
    <property type="project" value="UniProtKB-SubCell"/>
</dbReference>
<organism evidence="11 12">
    <name type="scientific">Chromohalobacter moromii</name>
    <dbReference type="NCBI Taxonomy" id="2860329"/>
    <lineage>
        <taxon>Bacteria</taxon>
        <taxon>Pseudomonadati</taxon>
        <taxon>Pseudomonadota</taxon>
        <taxon>Gammaproteobacteria</taxon>
        <taxon>Oceanospirillales</taxon>
        <taxon>Halomonadaceae</taxon>
        <taxon>Chromohalobacter</taxon>
    </lineage>
</organism>
<feature type="chain" id="PRO_5040942996" evidence="9">
    <location>
        <begin position="32"/>
        <end position="472"/>
    </location>
</feature>
<evidence type="ECO:0000313" key="12">
    <source>
        <dbReference type="Proteomes" id="UP001145353"/>
    </source>
</evidence>
<evidence type="ECO:0000256" key="8">
    <source>
        <dbReference type="SAM" id="Phobius"/>
    </source>
</evidence>
<dbReference type="PIRSF" id="PIRSF037714">
    <property type="entry name" value="TolR"/>
    <property type="match status" value="1"/>
</dbReference>
<evidence type="ECO:0000256" key="1">
    <source>
        <dbReference type="ARBA" id="ARBA00004651"/>
    </source>
</evidence>
<evidence type="ECO:0000256" key="4">
    <source>
        <dbReference type="ARBA" id="ARBA00022989"/>
    </source>
</evidence>
<dbReference type="EMBL" id="JAHXDE010000001">
    <property type="protein sequence ID" value="MCT8503825.1"/>
    <property type="molecule type" value="Genomic_DNA"/>
</dbReference>
<reference evidence="11" key="1">
    <citation type="submission" date="2021-07" db="EMBL/GenBank/DDBJ databases">
        <authorList>
            <person name="Luelf R.H."/>
        </authorList>
    </citation>
    <scope>NUCLEOTIDE SEQUENCE</scope>
    <source>
        <strain evidence="11">TMW 2.2304</strain>
    </source>
</reference>
<evidence type="ECO:0000256" key="5">
    <source>
        <dbReference type="ARBA" id="ARBA00023136"/>
    </source>
</evidence>
<comment type="subcellular location">
    <subcellularLocation>
        <location evidence="1">Cell membrane</location>
        <topology evidence="1">Multi-pass membrane protein</topology>
    </subcellularLocation>
    <subcellularLocation>
        <location evidence="6">Membrane</location>
        <topology evidence="6">Multi-pass membrane protein</topology>
    </subcellularLocation>
</comment>
<keyword evidence="2" id="KW-1003">Cell membrane</keyword>
<dbReference type="RefSeq" id="WP_247639563.1">
    <property type="nucleotide sequence ID" value="NZ_JAHXCZ010000001.1"/>
</dbReference>
<feature type="transmembrane region" description="Helical" evidence="8">
    <location>
        <begin position="370"/>
        <end position="397"/>
    </location>
</feature>
<keyword evidence="6" id="KW-0813">Transport</keyword>
<evidence type="ECO:0000256" key="2">
    <source>
        <dbReference type="ARBA" id="ARBA00022475"/>
    </source>
</evidence>